<accession>A0ABN6N9C8</accession>
<dbReference type="Proteomes" id="UP001162734">
    <property type="component" value="Chromosome"/>
</dbReference>
<dbReference type="NCBIfam" id="NF005601">
    <property type="entry name" value="PRK07337.1"/>
    <property type="match status" value="1"/>
</dbReference>
<dbReference type="CDD" id="cd00609">
    <property type="entry name" value="AAT_like"/>
    <property type="match status" value="1"/>
</dbReference>
<gene>
    <name evidence="7" type="ORF">AMPC_29500</name>
</gene>
<evidence type="ECO:0000256" key="4">
    <source>
        <dbReference type="ARBA" id="ARBA00022679"/>
    </source>
</evidence>
<evidence type="ECO:0000256" key="3">
    <source>
        <dbReference type="ARBA" id="ARBA00022576"/>
    </source>
</evidence>
<dbReference type="Gene3D" id="3.40.640.10">
    <property type="entry name" value="Type I PLP-dependent aspartate aminotransferase-like (Major domain)"/>
    <property type="match status" value="1"/>
</dbReference>
<comment type="similarity">
    <text evidence="2">Belongs to the class-I pyridoxal-phosphate-dependent aminotransferase family.</text>
</comment>
<dbReference type="InterPro" id="IPR015421">
    <property type="entry name" value="PyrdxlP-dep_Trfase_major"/>
</dbReference>
<dbReference type="GO" id="GO:0008483">
    <property type="term" value="F:transaminase activity"/>
    <property type="evidence" value="ECO:0007669"/>
    <property type="project" value="UniProtKB-KW"/>
</dbReference>
<dbReference type="InterPro" id="IPR004839">
    <property type="entry name" value="Aminotransferase_I/II_large"/>
</dbReference>
<dbReference type="InterPro" id="IPR015424">
    <property type="entry name" value="PyrdxlP-dep_Trfase"/>
</dbReference>
<dbReference type="NCBIfam" id="NF006514">
    <property type="entry name" value="PRK08960.1"/>
    <property type="match status" value="1"/>
</dbReference>
<dbReference type="SUPFAM" id="SSF53383">
    <property type="entry name" value="PLP-dependent transferases"/>
    <property type="match status" value="1"/>
</dbReference>
<protein>
    <submittedName>
        <fullName evidence="7">Aminotransferase</fullName>
    </submittedName>
</protein>
<keyword evidence="3 7" id="KW-0032">Aminotransferase</keyword>
<evidence type="ECO:0000256" key="1">
    <source>
        <dbReference type="ARBA" id="ARBA00001933"/>
    </source>
</evidence>
<comment type="cofactor">
    <cofactor evidence="1">
        <name>pyridoxal 5'-phosphate</name>
        <dbReference type="ChEBI" id="CHEBI:597326"/>
    </cofactor>
</comment>
<feature type="domain" description="Aminotransferase class I/classII large" evidence="6">
    <location>
        <begin position="40"/>
        <end position="387"/>
    </location>
</feature>
<name>A0ABN6N9C8_9BACT</name>
<evidence type="ECO:0000313" key="7">
    <source>
        <dbReference type="EMBL" id="BDG09837.1"/>
    </source>
</evidence>
<dbReference type="PANTHER" id="PTHR46383:SF2">
    <property type="entry name" value="AMINOTRANSFERASE"/>
    <property type="match status" value="1"/>
</dbReference>
<sequence>MTDRPASPARLAARMRAIEPFHAMDVLARAHALEAAGRSIVHMEVGEPDFETPRPVLERAARVTAKGSVPYTQALGLPALREAIARFYAERYHVEVAPERIVVTAGASGALLLAMGVLVNPGEEVLMADPCYPCNRQFIRVMGGEPRCLPVGPETRWQPTAELLGRHWGERTAAALVASPANPTGTMIDHAELGRIAALVEARGGVLVVDEIYHGLTYGLDARTALALSDRVFVVNSFSKYFDMTGWRLGWLVAPPEYVRELEKLQQNLFICPSTVAQQAALAAFEPATIDLLEGRRREFQARRDFLLPALRELGFGLPVVPEGAFYLYADCARFSSDSFAFALEILERAGVALTPGRDFGQHLPERHLRIAYTTSRPNLELAVERLRSFLASR</sequence>
<dbReference type="PANTHER" id="PTHR46383">
    <property type="entry name" value="ASPARTATE AMINOTRANSFERASE"/>
    <property type="match status" value="1"/>
</dbReference>
<keyword evidence="8" id="KW-1185">Reference proteome</keyword>
<keyword evidence="4" id="KW-0808">Transferase</keyword>
<reference evidence="8" key="1">
    <citation type="journal article" date="2022" name="Int. J. Syst. Evol. Microbiol.">
        <title>Anaeromyxobacter oryzae sp. nov., Anaeromyxobacter diazotrophicus sp. nov. and Anaeromyxobacter paludicola sp. nov., isolated from paddy soils.</title>
        <authorList>
            <person name="Itoh H."/>
            <person name="Xu Z."/>
            <person name="Mise K."/>
            <person name="Masuda Y."/>
            <person name="Ushijima N."/>
            <person name="Hayakawa C."/>
            <person name="Shiratori Y."/>
            <person name="Senoo K."/>
        </authorList>
    </citation>
    <scope>NUCLEOTIDE SEQUENCE [LARGE SCALE GENOMIC DNA]</scope>
    <source>
        <strain evidence="8">Red630</strain>
    </source>
</reference>
<dbReference type="RefSeq" id="WP_248342239.1">
    <property type="nucleotide sequence ID" value="NZ_AP025592.1"/>
</dbReference>
<organism evidence="7 8">
    <name type="scientific">Anaeromyxobacter paludicola</name>
    <dbReference type="NCBI Taxonomy" id="2918171"/>
    <lineage>
        <taxon>Bacteria</taxon>
        <taxon>Pseudomonadati</taxon>
        <taxon>Myxococcota</taxon>
        <taxon>Myxococcia</taxon>
        <taxon>Myxococcales</taxon>
        <taxon>Cystobacterineae</taxon>
        <taxon>Anaeromyxobacteraceae</taxon>
        <taxon>Anaeromyxobacter</taxon>
    </lineage>
</organism>
<evidence type="ECO:0000256" key="2">
    <source>
        <dbReference type="ARBA" id="ARBA00007441"/>
    </source>
</evidence>
<evidence type="ECO:0000259" key="6">
    <source>
        <dbReference type="Pfam" id="PF00155"/>
    </source>
</evidence>
<dbReference type="InterPro" id="IPR050596">
    <property type="entry name" value="AspAT/PAT-like"/>
</dbReference>
<keyword evidence="5" id="KW-0663">Pyridoxal phosphate</keyword>
<dbReference type="Pfam" id="PF00155">
    <property type="entry name" value="Aminotran_1_2"/>
    <property type="match status" value="1"/>
</dbReference>
<evidence type="ECO:0000256" key="5">
    <source>
        <dbReference type="ARBA" id="ARBA00022898"/>
    </source>
</evidence>
<evidence type="ECO:0000313" key="8">
    <source>
        <dbReference type="Proteomes" id="UP001162734"/>
    </source>
</evidence>
<dbReference type="EMBL" id="AP025592">
    <property type="protein sequence ID" value="BDG09837.1"/>
    <property type="molecule type" value="Genomic_DNA"/>
</dbReference>
<proteinExistence type="inferred from homology"/>